<name>A0A2S4LWC4_9BURK</name>
<gene>
    <name evidence="2" type="ORF">B0G62_12256</name>
</gene>
<keyword evidence="1" id="KW-0812">Transmembrane</keyword>
<dbReference type="EMBL" id="PQGA01000022">
    <property type="protein sequence ID" value="POR46740.1"/>
    <property type="molecule type" value="Genomic_DNA"/>
</dbReference>
<evidence type="ECO:0000313" key="3">
    <source>
        <dbReference type="Proteomes" id="UP000237381"/>
    </source>
</evidence>
<accession>A0A2S4LWC4</accession>
<keyword evidence="3" id="KW-1185">Reference proteome</keyword>
<dbReference type="Pfam" id="PF05449">
    <property type="entry name" value="Phage_holin_3_7"/>
    <property type="match status" value="1"/>
</dbReference>
<keyword evidence="1" id="KW-0472">Membrane</keyword>
<keyword evidence="1" id="KW-1133">Transmembrane helix</keyword>
<feature type="transmembrane region" description="Helical" evidence="1">
    <location>
        <begin position="68"/>
        <end position="85"/>
    </location>
</feature>
<dbReference type="InterPro" id="IPR008473">
    <property type="entry name" value="Phage_holin_3_7"/>
</dbReference>
<evidence type="ECO:0000313" key="2">
    <source>
        <dbReference type="EMBL" id="POR46740.1"/>
    </source>
</evidence>
<dbReference type="Proteomes" id="UP000237381">
    <property type="component" value="Unassembled WGS sequence"/>
</dbReference>
<protein>
    <submittedName>
        <fullName evidence="2">Putative 3TM holin</fullName>
    </submittedName>
</protein>
<feature type="transmembrane region" description="Helical" evidence="1">
    <location>
        <begin position="36"/>
        <end position="56"/>
    </location>
</feature>
<reference evidence="2 3" key="1">
    <citation type="submission" date="2018-01" db="EMBL/GenBank/DDBJ databases">
        <title>Genomic Encyclopedia of Type Strains, Phase III (KMG-III): the genomes of soil and plant-associated and newly described type strains.</title>
        <authorList>
            <person name="Whitman W."/>
        </authorList>
    </citation>
    <scope>NUCLEOTIDE SEQUENCE [LARGE SCALE GENOMIC DNA]</scope>
    <source>
        <strain evidence="2 3">JCM 18070</strain>
    </source>
</reference>
<comment type="caution">
    <text evidence="2">The sequence shown here is derived from an EMBL/GenBank/DDBJ whole genome shotgun (WGS) entry which is preliminary data.</text>
</comment>
<organism evidence="2 3">
    <name type="scientific">Paraburkholderia eburnea</name>
    <dbReference type="NCBI Taxonomy" id="1189126"/>
    <lineage>
        <taxon>Bacteria</taxon>
        <taxon>Pseudomonadati</taxon>
        <taxon>Pseudomonadota</taxon>
        <taxon>Betaproteobacteria</taxon>
        <taxon>Burkholderiales</taxon>
        <taxon>Burkholderiaceae</taxon>
        <taxon>Paraburkholderia</taxon>
    </lineage>
</organism>
<dbReference type="OrthoDB" id="8778746at2"/>
<sequence>MHTTLAILAIAAQLAAVVRLLTYQRNGARHRHHVSWVAWLLVVILGGSAIELAMHAKHTGLFEAGKSFLLALFVFAAHGNVARLIRSEPQ</sequence>
<dbReference type="AlphaFoldDB" id="A0A2S4LWC4"/>
<evidence type="ECO:0000256" key="1">
    <source>
        <dbReference type="SAM" id="Phobius"/>
    </source>
</evidence>
<proteinExistence type="predicted"/>
<dbReference type="RefSeq" id="WP_103707177.1">
    <property type="nucleotide sequence ID" value="NZ_PQGA01000022.1"/>
</dbReference>